<accession>A0A540VBK3</accession>
<protein>
    <submittedName>
        <fullName evidence="1">DUF192 domain-containing protein</fullName>
    </submittedName>
</protein>
<dbReference type="InterPro" id="IPR003795">
    <property type="entry name" value="DUF192"/>
</dbReference>
<evidence type="ECO:0000313" key="2">
    <source>
        <dbReference type="Proteomes" id="UP000317371"/>
    </source>
</evidence>
<evidence type="ECO:0000313" key="1">
    <source>
        <dbReference type="EMBL" id="TQE94135.1"/>
    </source>
</evidence>
<organism evidence="1 2">
    <name type="scientific">Litorilinea aerophila</name>
    <dbReference type="NCBI Taxonomy" id="1204385"/>
    <lineage>
        <taxon>Bacteria</taxon>
        <taxon>Bacillati</taxon>
        <taxon>Chloroflexota</taxon>
        <taxon>Caldilineae</taxon>
        <taxon>Caldilineales</taxon>
        <taxon>Caldilineaceae</taxon>
        <taxon>Litorilinea</taxon>
    </lineage>
</organism>
<sequence>MVPAVVRGASFGMLESGIFTTESEESMRAGSKNVRIRRQSDREVIADQGRVADTFWRRFKGLMGVRQFPTGHGLLIVPAKGIHTHFMSIPIDVLYLDREGTIVDMDVEMRPWRIGRVRRQAHQVLELPAGTIASRGLQVGERLEIDCLPTETRPSARGVECCGPGPAAGGKAAGSRG</sequence>
<dbReference type="InterPro" id="IPR038695">
    <property type="entry name" value="Saro_0823-like_sf"/>
</dbReference>
<dbReference type="InParanoid" id="A0A540VBK3"/>
<dbReference type="AlphaFoldDB" id="A0A540VBK3"/>
<dbReference type="PANTHER" id="PTHR37953">
    <property type="entry name" value="UPF0127 PROTEIN MJ1496"/>
    <property type="match status" value="1"/>
</dbReference>
<name>A0A540VBK3_9CHLR</name>
<dbReference type="OrthoDB" id="9813379at2"/>
<dbReference type="EMBL" id="VIGC01000027">
    <property type="protein sequence ID" value="TQE94135.1"/>
    <property type="molecule type" value="Genomic_DNA"/>
</dbReference>
<dbReference type="Proteomes" id="UP000317371">
    <property type="component" value="Unassembled WGS sequence"/>
</dbReference>
<dbReference type="PANTHER" id="PTHR37953:SF1">
    <property type="entry name" value="UPF0127 PROTEIN MJ1496"/>
    <property type="match status" value="1"/>
</dbReference>
<keyword evidence="2" id="KW-1185">Reference proteome</keyword>
<reference evidence="1 2" key="1">
    <citation type="submission" date="2019-06" db="EMBL/GenBank/DDBJ databases">
        <title>Genome sequence of Litorilinea aerophila BAA-2444.</title>
        <authorList>
            <person name="Maclea K.S."/>
            <person name="Maurais E.G."/>
            <person name="Iannazzi L.C."/>
        </authorList>
    </citation>
    <scope>NUCLEOTIDE SEQUENCE [LARGE SCALE GENOMIC DNA]</scope>
    <source>
        <strain evidence="1 2">ATCC BAA-2444</strain>
    </source>
</reference>
<dbReference type="Gene3D" id="2.60.120.1140">
    <property type="entry name" value="Protein of unknown function DUF192"/>
    <property type="match status" value="1"/>
</dbReference>
<proteinExistence type="predicted"/>
<gene>
    <name evidence="1" type="ORF">FKZ61_18060</name>
</gene>
<dbReference type="Pfam" id="PF02643">
    <property type="entry name" value="DUF192"/>
    <property type="match status" value="1"/>
</dbReference>
<comment type="caution">
    <text evidence="1">The sequence shown here is derived from an EMBL/GenBank/DDBJ whole genome shotgun (WGS) entry which is preliminary data.</text>
</comment>